<evidence type="ECO:0000256" key="1">
    <source>
        <dbReference type="SAM" id="MobiDB-lite"/>
    </source>
</evidence>
<accession>A0A923GBB0</accession>
<name>A0A923GBB0_9PSED</name>
<dbReference type="PANTHER" id="PTHR21525:SF9">
    <property type="entry name" value="CHANNEL_COLICIN DOMAIN-CONTAINING PROTEIN"/>
    <property type="match status" value="1"/>
</dbReference>
<feature type="region of interest" description="Disordered" evidence="1">
    <location>
        <begin position="478"/>
        <end position="524"/>
    </location>
</feature>
<reference evidence="2" key="2">
    <citation type="submission" date="2020-07" db="EMBL/GenBank/DDBJ databases">
        <authorList>
            <person name="Lood C."/>
            <person name="Girard L."/>
        </authorList>
    </citation>
    <scope>NUCLEOTIDE SEQUENCE</scope>
    <source>
        <strain evidence="2">BW13M1</strain>
    </source>
</reference>
<feature type="compositionally biased region" description="Acidic residues" evidence="1">
    <location>
        <begin position="505"/>
        <end position="524"/>
    </location>
</feature>
<gene>
    <name evidence="2" type="ORF">HU751_18070</name>
</gene>
<feature type="region of interest" description="Disordered" evidence="1">
    <location>
        <begin position="131"/>
        <end position="152"/>
    </location>
</feature>
<dbReference type="AlphaFoldDB" id="A0A923GBB0"/>
<reference evidence="2" key="1">
    <citation type="journal article" date="2020" name="Microorganisms">
        <title>Reliable Identification of Environmental Pseudomonas Isolates Using the rpoD Gene.</title>
        <authorList>
            <consortium name="The Broad Institute Genome Sequencing Platform"/>
            <person name="Girard L."/>
            <person name="Lood C."/>
            <person name="Rokni-Zadeh H."/>
            <person name="van Noort V."/>
            <person name="Lavigne R."/>
            <person name="De Mot R."/>
        </authorList>
    </citation>
    <scope>NUCLEOTIDE SEQUENCE</scope>
    <source>
        <strain evidence="2">BW13M1</strain>
    </source>
</reference>
<feature type="region of interest" description="Disordered" evidence="1">
    <location>
        <begin position="666"/>
        <end position="705"/>
    </location>
</feature>
<dbReference type="RefSeq" id="WP_186734206.1">
    <property type="nucleotide sequence ID" value="NZ_JABWRJ020000001.1"/>
</dbReference>
<feature type="region of interest" description="Disordered" evidence="1">
    <location>
        <begin position="297"/>
        <end position="352"/>
    </location>
</feature>
<feature type="compositionally biased region" description="Low complexity" evidence="1">
    <location>
        <begin position="307"/>
        <end position="317"/>
    </location>
</feature>
<protein>
    <recommendedName>
        <fullName evidence="3">Tail tape measure protein</fullName>
    </recommendedName>
</protein>
<evidence type="ECO:0008006" key="3">
    <source>
        <dbReference type="Google" id="ProtNLM"/>
    </source>
</evidence>
<proteinExistence type="predicted"/>
<comment type="caution">
    <text evidence="2">The sequence shown here is derived from an EMBL/GenBank/DDBJ whole genome shotgun (WGS) entry which is preliminary data.</text>
</comment>
<sequence length="764" mass="77578">MANTQVFTLGVTSDQALGRTVDSLRGQVERLRRQADGTRLGRLIGEVIRLGLELDKVGQAERQLDNDQAWAHEAQIDRLRREGNEVERLRRLYLSLGRKPLELRAMVVASSAAAAKESPAPTLEQRKAALLEGTSPAPRPSRGDPPEARSAEQGRVPLESANAGLAVLKAGAVGAGTVAVAAGTAWGARSYYQSRTPERQSEITKGLKENGGKAAAKGLTKLGLVMLKDKGEDKAEAAGAALGGVLGNLGAELLGGLTKNKQIQKYGGEIGEMIGEGVGGFFGKKVFGWFSDTPAANDAPDKDKAAADASAQGSVDAPEGTATPPGEARSAVPESAAATQERPPEGPANGAREIMKGGLIAAGALGGTAFAAWGARTYQGQSPERRSEITSGLRENGGKAAAKGATKLGLAVLKDKSEDQAEAVGAAFGSVLGSLGAELLGGVTKNKRIQKYGGEIGEMIGEGLGGLAGKTLHGLFSDKPAANEAPADKAKTSATAARMPKAGDDAEEPEEEEEEEEVDEAEDEAAFFEGQEAVPDSPSAAASAASAIGLAGTAVTGQVGRAVAGNAGASVARRVFRRIPGANLLDTGMQLAETYNSDATPEQKLEGYGTAVGGLGGGLAGAAAGAAIGSVVPVIGTAIGGLIGGVLGSMGGESIGGWLGKALGSGKEEPAAKPGLGEAARAMDSPAAQPPAPAPPVAAATPAVPPAPINQQFTFTANMPVTFSNSLDDPSVLQQLEAIARRQLEELMRQARSAQLADTPHIAL</sequence>
<feature type="compositionally biased region" description="Basic and acidic residues" evidence="1">
    <location>
        <begin position="141"/>
        <end position="152"/>
    </location>
</feature>
<evidence type="ECO:0000313" key="2">
    <source>
        <dbReference type="EMBL" id="MBC3447689.1"/>
    </source>
</evidence>
<organism evidence="2">
    <name type="scientific">Pseudomonas peradeniyensis</name>
    <dbReference type="NCBI Taxonomy" id="2745488"/>
    <lineage>
        <taxon>Bacteria</taxon>
        <taxon>Pseudomonadati</taxon>
        <taxon>Pseudomonadota</taxon>
        <taxon>Gammaproteobacteria</taxon>
        <taxon>Pseudomonadales</taxon>
        <taxon>Pseudomonadaceae</taxon>
        <taxon>Pseudomonas</taxon>
    </lineage>
</organism>
<dbReference type="EMBL" id="JABWRJ010000026">
    <property type="protein sequence ID" value="MBC3447689.1"/>
    <property type="molecule type" value="Genomic_DNA"/>
</dbReference>
<feature type="region of interest" description="Disordered" evidence="1">
    <location>
        <begin position="379"/>
        <end position="400"/>
    </location>
</feature>
<dbReference type="PANTHER" id="PTHR21525">
    <property type="entry name" value="MOTILE SPERM PROTEIN"/>
    <property type="match status" value="1"/>
</dbReference>